<comment type="subcellular location">
    <subcellularLocation>
        <location evidence="9">Cytoplasm</location>
    </subcellularLocation>
</comment>
<dbReference type="PROSITE" id="PS00885">
    <property type="entry name" value="EPSP_SYNTHASE_2"/>
    <property type="match status" value="1"/>
</dbReference>
<dbReference type="InterPro" id="IPR001986">
    <property type="entry name" value="Enolpyruvate_Tfrase_dom"/>
</dbReference>
<dbReference type="Pfam" id="PF00275">
    <property type="entry name" value="EPSP_synthase"/>
    <property type="match status" value="1"/>
</dbReference>
<accession>A0AAN4UCV7</accession>
<dbReference type="AlphaFoldDB" id="A0AAN4UCV7"/>
<comment type="subunit">
    <text evidence="9">Monomer.</text>
</comment>
<evidence type="ECO:0000313" key="11">
    <source>
        <dbReference type="EMBL" id="GEQ50032.1"/>
    </source>
</evidence>
<dbReference type="CDD" id="cd01556">
    <property type="entry name" value="EPSP_synthase"/>
    <property type="match status" value="1"/>
</dbReference>
<dbReference type="PANTHER" id="PTHR21090">
    <property type="entry name" value="AROM/DEHYDROQUINATE SYNTHASE"/>
    <property type="match status" value="1"/>
</dbReference>
<sequence length="426" mass="45876">MQLIQTDYLQGTIVVPPDKSIAHRSIMFGAIADGKTTINNFLRAQDCLSTLHALQTLGVPIYDNGRTITITGVGFNGLKAVNEPINVGNSGTTMRLLLGILAGSSFETTLLGDTSLNKRPMERVMLPLKKMGAVLKGINHSEFPPITVTGQSKLKPIEYHMPVASAQVKSAILFAALQTEGETKIIEKEISRNHTEEMITQFGGKIHTNGKTITICGPQQLKGQEVKIPGDISSAAFFLVAGVIVADSEITLKNVGLNPTRTGIIDVMKKMGATIQFEAIEQVNQSATLIVKTSHLKAVTIEGALIPRLIDELPIIALLATQAEGTTVIKDAQELKVKETNRIDATAQELQKMGAKIKATSDGLIIEGKTALHSANVASHGDHRIGMMLQIAALVSKGNVELDNPEAIAISYPDFFQDIKHLVKRK</sequence>
<keyword evidence="5 9" id="KW-0028">Amino-acid biosynthesis</keyword>
<feature type="binding site" evidence="9">
    <location>
        <position position="24"/>
    </location>
    <ligand>
        <name>3-phosphoshikimate</name>
        <dbReference type="ChEBI" id="CHEBI:145989"/>
    </ligand>
</feature>
<dbReference type="Proteomes" id="UP000886607">
    <property type="component" value="Unassembled WGS sequence"/>
</dbReference>
<reference evidence="12" key="1">
    <citation type="submission" date="2019-08" db="EMBL/GenBank/DDBJ databases">
        <authorList>
            <person name="Ishikawa M."/>
            <person name="Suzuki T."/>
            <person name="Matsutani M."/>
        </authorList>
    </citation>
    <scope>NUCLEOTIDE SEQUENCE</scope>
    <source>
        <strain evidence="12">7C1</strain>
        <strain evidence="11">8C4</strain>
    </source>
</reference>
<feature type="domain" description="Enolpyruvate transferase" evidence="10">
    <location>
        <begin position="6"/>
        <end position="418"/>
    </location>
</feature>
<dbReference type="HAMAP" id="MF_00210">
    <property type="entry name" value="EPSP_synth"/>
    <property type="match status" value="1"/>
</dbReference>
<evidence type="ECO:0000256" key="8">
    <source>
        <dbReference type="ARBA" id="ARBA00044633"/>
    </source>
</evidence>
<keyword evidence="6 9" id="KW-0808">Transferase</keyword>
<dbReference type="FunFam" id="3.65.10.10:FF:000006">
    <property type="entry name" value="3-phosphoshikimate 1-carboxyvinyltransferase"/>
    <property type="match status" value="1"/>
</dbReference>
<dbReference type="InterPro" id="IPR036968">
    <property type="entry name" value="Enolpyruvate_Tfrase_sf"/>
</dbReference>
<comment type="catalytic activity">
    <reaction evidence="8">
        <text>3-phosphoshikimate + phosphoenolpyruvate = 5-O-(1-carboxyvinyl)-3-phosphoshikimate + phosphate</text>
        <dbReference type="Rhea" id="RHEA:21256"/>
        <dbReference type="ChEBI" id="CHEBI:43474"/>
        <dbReference type="ChEBI" id="CHEBI:57701"/>
        <dbReference type="ChEBI" id="CHEBI:58702"/>
        <dbReference type="ChEBI" id="CHEBI:145989"/>
        <dbReference type="EC" id="2.5.1.19"/>
    </reaction>
    <physiologicalReaction direction="left-to-right" evidence="8">
        <dbReference type="Rhea" id="RHEA:21257"/>
    </physiologicalReaction>
</comment>
<dbReference type="EMBL" id="BKBO01000032">
    <property type="protein sequence ID" value="GEQ50032.1"/>
    <property type="molecule type" value="Genomic_DNA"/>
</dbReference>
<gene>
    <name evidence="9 12" type="primary">aroA</name>
    <name evidence="11" type="ORF">TK11N_18840</name>
    <name evidence="12" type="ORF">TK2N_18640</name>
</gene>
<comment type="similarity">
    <text evidence="3 9">Belongs to the EPSP synthase family.</text>
</comment>
<keyword evidence="4 9" id="KW-0963">Cytoplasm</keyword>
<evidence type="ECO:0000256" key="7">
    <source>
        <dbReference type="ARBA" id="ARBA00023141"/>
    </source>
</evidence>
<dbReference type="InterPro" id="IPR006264">
    <property type="entry name" value="EPSP_synthase"/>
</dbReference>
<feature type="binding site" evidence="9">
    <location>
        <position position="338"/>
    </location>
    <ligand>
        <name>3-phosphoshikimate</name>
        <dbReference type="ChEBI" id="CHEBI:145989"/>
    </ligand>
</feature>
<evidence type="ECO:0000259" key="10">
    <source>
        <dbReference type="Pfam" id="PF00275"/>
    </source>
</evidence>
<dbReference type="FunFam" id="3.65.10.10:FF:000005">
    <property type="entry name" value="3-phosphoshikimate 1-carboxyvinyltransferase"/>
    <property type="match status" value="1"/>
</dbReference>
<dbReference type="SUPFAM" id="SSF55205">
    <property type="entry name" value="EPT/RTPC-like"/>
    <property type="match status" value="1"/>
</dbReference>
<evidence type="ECO:0000256" key="9">
    <source>
        <dbReference type="HAMAP-Rule" id="MF_00210"/>
    </source>
</evidence>
<protein>
    <recommendedName>
        <fullName evidence="9">3-phosphoshikimate 1-carboxyvinyltransferase</fullName>
        <ecNumber evidence="9">2.5.1.19</ecNumber>
    </recommendedName>
    <alternativeName>
        <fullName evidence="9">5-enolpyruvylshikimate-3-phosphate synthase</fullName>
        <shortName evidence="9">EPSP synthase</shortName>
        <shortName evidence="9">EPSPS</shortName>
    </alternativeName>
</protein>
<dbReference type="GO" id="GO:0009073">
    <property type="term" value="P:aromatic amino acid family biosynthetic process"/>
    <property type="evidence" value="ECO:0007669"/>
    <property type="project" value="UniProtKB-KW"/>
</dbReference>
<dbReference type="EMBL" id="BKBQ01000031">
    <property type="protein sequence ID" value="GEQ55020.1"/>
    <property type="molecule type" value="Genomic_DNA"/>
</dbReference>
<feature type="binding site" evidence="9">
    <location>
        <position position="167"/>
    </location>
    <ligand>
        <name>phosphoenolpyruvate</name>
        <dbReference type="ChEBI" id="CHEBI:58702"/>
    </ligand>
</feature>
<comment type="caution">
    <text evidence="9">Lacks conserved residue(s) required for the propagation of feature annotation.</text>
</comment>
<dbReference type="PIRSF" id="PIRSF000505">
    <property type="entry name" value="EPSPS"/>
    <property type="match status" value="1"/>
</dbReference>
<dbReference type="PANTHER" id="PTHR21090:SF5">
    <property type="entry name" value="PENTAFUNCTIONAL AROM POLYPEPTIDE"/>
    <property type="match status" value="1"/>
</dbReference>
<evidence type="ECO:0000313" key="14">
    <source>
        <dbReference type="Proteomes" id="UP000886607"/>
    </source>
</evidence>
<dbReference type="EC" id="2.5.1.19" evidence="9"/>
<dbReference type="InterPro" id="IPR013792">
    <property type="entry name" value="RNA3'P_cycl/enolpyr_Trfase_a/b"/>
</dbReference>
<feature type="binding site" evidence="9">
    <location>
        <position position="384"/>
    </location>
    <ligand>
        <name>phosphoenolpyruvate</name>
        <dbReference type="ChEBI" id="CHEBI:58702"/>
    </ligand>
</feature>
<evidence type="ECO:0000256" key="4">
    <source>
        <dbReference type="ARBA" id="ARBA00022490"/>
    </source>
</evidence>
<evidence type="ECO:0000256" key="1">
    <source>
        <dbReference type="ARBA" id="ARBA00002174"/>
    </source>
</evidence>
<dbReference type="GO" id="GO:0003866">
    <property type="term" value="F:3-phosphoshikimate 1-carboxyvinyltransferase activity"/>
    <property type="evidence" value="ECO:0007669"/>
    <property type="project" value="UniProtKB-UniRule"/>
</dbReference>
<feature type="binding site" evidence="9">
    <location>
        <position position="311"/>
    </location>
    <ligand>
        <name>3-phosphoshikimate</name>
        <dbReference type="ChEBI" id="CHEBI:145989"/>
    </ligand>
</feature>
<feature type="binding site" evidence="9">
    <location>
        <position position="91"/>
    </location>
    <ligand>
        <name>phosphoenolpyruvate</name>
        <dbReference type="ChEBI" id="CHEBI:58702"/>
    </ligand>
</feature>
<evidence type="ECO:0000313" key="13">
    <source>
        <dbReference type="Proteomes" id="UP000886597"/>
    </source>
</evidence>
<dbReference type="GO" id="GO:0009423">
    <property type="term" value="P:chorismate biosynthetic process"/>
    <property type="evidence" value="ECO:0007669"/>
    <property type="project" value="UniProtKB-UniRule"/>
</dbReference>
<feature type="binding site" evidence="9">
    <location>
        <position position="119"/>
    </location>
    <ligand>
        <name>phosphoenolpyruvate</name>
        <dbReference type="ChEBI" id="CHEBI:58702"/>
    </ligand>
</feature>
<dbReference type="GO" id="GO:0005737">
    <property type="term" value="C:cytoplasm"/>
    <property type="evidence" value="ECO:0007669"/>
    <property type="project" value="UniProtKB-SubCell"/>
</dbReference>
<comment type="function">
    <text evidence="1 9">Catalyzes the transfer of the enolpyruvyl moiety of phosphoenolpyruvate (PEP) to the 5-hydroxyl of shikimate-3-phosphate (S3P) to produce enolpyruvyl shikimate-3-phosphate and inorganic phosphate.</text>
</comment>
<dbReference type="RefSeq" id="WP_202584298.1">
    <property type="nucleotide sequence ID" value="NZ_BKBO01000032.1"/>
</dbReference>
<dbReference type="Gene3D" id="3.65.10.10">
    <property type="entry name" value="Enolpyruvate transferase domain"/>
    <property type="match status" value="2"/>
</dbReference>
<keyword evidence="14" id="KW-1185">Reference proteome</keyword>
<dbReference type="Proteomes" id="UP000886597">
    <property type="component" value="Unassembled WGS sequence"/>
</dbReference>
<dbReference type="NCBIfam" id="TIGR01356">
    <property type="entry name" value="aroA"/>
    <property type="match status" value="1"/>
</dbReference>
<feature type="binding site" evidence="9">
    <location>
        <position position="20"/>
    </location>
    <ligand>
        <name>3-phosphoshikimate</name>
        <dbReference type="ChEBI" id="CHEBI:145989"/>
    </ligand>
</feature>
<reference evidence="12" key="2">
    <citation type="journal article" date="2020" name="Int. Dairy J.">
        <title>Lactic acid bacterial diversity in Brie cheese focusing on salt concentration and pH of isolation medium and characterisation of halophilic and alkaliphilic lactic acid bacterial isolates.</title>
        <authorList>
            <person name="Unno R."/>
            <person name="Matsutani M."/>
            <person name="Suzuki T."/>
            <person name="Kodama K."/>
            <person name="Matsushita H."/>
            <person name="Yamasato K."/>
            <person name="Koizumi Y."/>
            <person name="Ishikawa M."/>
        </authorList>
    </citation>
    <scope>NUCLEOTIDE SEQUENCE</scope>
    <source>
        <strain evidence="12">7C1</strain>
        <strain evidence="11">8C4</strain>
    </source>
</reference>
<feature type="active site" description="Proton acceptor" evidence="9">
    <location>
        <position position="311"/>
    </location>
</feature>
<comment type="pathway">
    <text evidence="2 9">Metabolic intermediate biosynthesis; chorismate biosynthesis; chorismate from D-erythrose 4-phosphate and phosphoenolpyruvate: step 6/7.</text>
</comment>
<evidence type="ECO:0000313" key="12">
    <source>
        <dbReference type="EMBL" id="GEQ55020.1"/>
    </source>
</evidence>
<keyword evidence="7 9" id="KW-0057">Aromatic amino acid biosynthesis</keyword>
<evidence type="ECO:0000256" key="2">
    <source>
        <dbReference type="ARBA" id="ARBA00004811"/>
    </source>
</evidence>
<name>A0AAN4UCV7_9ENTE</name>
<evidence type="ECO:0000256" key="6">
    <source>
        <dbReference type="ARBA" id="ARBA00022679"/>
    </source>
</evidence>
<evidence type="ECO:0000256" key="3">
    <source>
        <dbReference type="ARBA" id="ARBA00009948"/>
    </source>
</evidence>
<proteinExistence type="inferred from homology"/>
<organism evidence="12 13">
    <name type="scientific">Tetragenococcus koreensis</name>
    <dbReference type="NCBI Taxonomy" id="290335"/>
    <lineage>
        <taxon>Bacteria</taxon>
        <taxon>Bacillati</taxon>
        <taxon>Bacillota</taxon>
        <taxon>Bacilli</taxon>
        <taxon>Lactobacillales</taxon>
        <taxon>Enterococcaceae</taxon>
        <taxon>Tetragenococcus</taxon>
    </lineage>
</organism>
<dbReference type="GO" id="GO:0008652">
    <property type="term" value="P:amino acid biosynthetic process"/>
    <property type="evidence" value="ECO:0007669"/>
    <property type="project" value="UniProtKB-KW"/>
</dbReference>
<feature type="binding site" evidence="9">
    <location>
        <position position="167"/>
    </location>
    <ligand>
        <name>3-phosphoshikimate</name>
        <dbReference type="ChEBI" id="CHEBI:145989"/>
    </ligand>
</feature>
<comment type="caution">
    <text evidence="12">The sequence shown here is derived from an EMBL/GenBank/DDBJ whole genome shotgun (WGS) entry which is preliminary data.</text>
</comment>
<feature type="binding site" evidence="9">
    <location>
        <position position="165"/>
    </location>
    <ligand>
        <name>3-phosphoshikimate</name>
        <dbReference type="ChEBI" id="CHEBI:145989"/>
    </ligand>
</feature>
<dbReference type="PROSITE" id="PS00104">
    <property type="entry name" value="EPSP_SYNTHASE_1"/>
    <property type="match status" value="1"/>
</dbReference>
<feature type="binding site" evidence="9">
    <location>
        <position position="19"/>
    </location>
    <ligand>
        <name>3-phosphoshikimate</name>
        <dbReference type="ChEBI" id="CHEBI:145989"/>
    </ligand>
</feature>
<feature type="binding site" evidence="9">
    <location>
        <position position="19"/>
    </location>
    <ligand>
        <name>phosphoenolpyruvate</name>
        <dbReference type="ChEBI" id="CHEBI:58702"/>
    </ligand>
</feature>
<feature type="binding site" evidence="9">
    <location>
        <position position="342"/>
    </location>
    <ligand>
        <name>phosphoenolpyruvate</name>
        <dbReference type="ChEBI" id="CHEBI:58702"/>
    </ligand>
</feature>
<evidence type="ECO:0000256" key="5">
    <source>
        <dbReference type="ARBA" id="ARBA00022605"/>
    </source>
</evidence>
<dbReference type="InterPro" id="IPR023193">
    <property type="entry name" value="EPSP_synthase_CS"/>
</dbReference>